<keyword evidence="1" id="KW-0472">Membrane</keyword>
<evidence type="ECO:0000313" key="4">
    <source>
        <dbReference type="Proteomes" id="UP000218418"/>
    </source>
</evidence>
<feature type="chain" id="PRO_5013278106" description="SURF1-like protein" evidence="2">
    <location>
        <begin position="30"/>
        <end position="223"/>
    </location>
</feature>
<feature type="transmembrane region" description="Helical" evidence="1">
    <location>
        <begin position="195"/>
        <end position="213"/>
    </location>
</feature>
<gene>
    <name evidence="3" type="ORF">NIES267_23130</name>
</gene>
<dbReference type="AlphaFoldDB" id="A0A1Z4LP21"/>
<keyword evidence="4" id="KW-1185">Reference proteome</keyword>
<organism evidence="3 4">
    <name type="scientific">Calothrix parasitica NIES-267</name>
    <dbReference type="NCBI Taxonomy" id="1973488"/>
    <lineage>
        <taxon>Bacteria</taxon>
        <taxon>Bacillati</taxon>
        <taxon>Cyanobacteriota</taxon>
        <taxon>Cyanophyceae</taxon>
        <taxon>Nostocales</taxon>
        <taxon>Calotrichaceae</taxon>
        <taxon>Calothrix</taxon>
    </lineage>
</organism>
<keyword evidence="1" id="KW-0812">Transmembrane</keyword>
<feature type="signal peptide" evidence="2">
    <location>
        <begin position="1"/>
        <end position="29"/>
    </location>
</feature>
<evidence type="ECO:0008006" key="5">
    <source>
        <dbReference type="Google" id="ProtNLM"/>
    </source>
</evidence>
<dbReference type="OrthoDB" id="495418at2"/>
<evidence type="ECO:0000256" key="2">
    <source>
        <dbReference type="SAM" id="SignalP"/>
    </source>
</evidence>
<sequence length="223" mass="25568">MKIFCKKRLISIIPLGIVLTLFKPSLVQADVLPPDESRVSYCFKITNIDKYPDYLFMLLEKSDGPRMTPRNRFLKSGECHNFGGYRVYGEIYALKKSDVDLNKDIVGEFEQLKDFDSKKAKLIPALNKISPIRTMKNVYQVAKVAKSYEISEINDRYLKLKNHSITYIYKNNKSETKAYVEEDKLPLPSINNTAFLWYVPILGMSLIGGAAYWKKSSKSKKAG</sequence>
<evidence type="ECO:0000256" key="1">
    <source>
        <dbReference type="SAM" id="Phobius"/>
    </source>
</evidence>
<proteinExistence type="predicted"/>
<dbReference type="EMBL" id="AP018227">
    <property type="protein sequence ID" value="BAY82828.1"/>
    <property type="molecule type" value="Genomic_DNA"/>
</dbReference>
<keyword evidence="2" id="KW-0732">Signal</keyword>
<keyword evidence="1" id="KW-1133">Transmembrane helix</keyword>
<reference evidence="3 4" key="1">
    <citation type="submission" date="2017-06" db="EMBL/GenBank/DDBJ databases">
        <title>Genome sequencing of cyanobaciteial culture collection at National Institute for Environmental Studies (NIES).</title>
        <authorList>
            <person name="Hirose Y."/>
            <person name="Shimura Y."/>
            <person name="Fujisawa T."/>
            <person name="Nakamura Y."/>
            <person name="Kawachi M."/>
        </authorList>
    </citation>
    <scope>NUCLEOTIDE SEQUENCE [LARGE SCALE GENOMIC DNA]</scope>
    <source>
        <strain evidence="3 4">NIES-267</strain>
    </source>
</reference>
<accession>A0A1Z4LP21</accession>
<protein>
    <recommendedName>
        <fullName evidence="5">SURF1-like protein</fullName>
    </recommendedName>
</protein>
<evidence type="ECO:0000313" key="3">
    <source>
        <dbReference type="EMBL" id="BAY82828.1"/>
    </source>
</evidence>
<name>A0A1Z4LP21_9CYAN</name>
<dbReference type="Proteomes" id="UP000218418">
    <property type="component" value="Chromosome"/>
</dbReference>